<evidence type="ECO:0000256" key="1">
    <source>
        <dbReference type="SAM" id="MobiDB-lite"/>
    </source>
</evidence>
<comment type="caution">
    <text evidence="2">The sequence shown here is derived from an EMBL/GenBank/DDBJ whole genome shotgun (WGS) entry which is preliminary data.</text>
</comment>
<keyword evidence="3" id="KW-1185">Reference proteome</keyword>
<sequence length="125" mass="13449">MNGTFSAFFFPLELSPANPNCRLGRSGDEGYGDYDSDLGSSRGPWPRIDNCRDYDSPYQMMTHADPEVDLPVSGDILPKLSKGSYRRGKSVQSPMFGSPSQGDGPTGIQGITAKRGDNQILASGI</sequence>
<dbReference type="EMBL" id="JAPQKR010000005">
    <property type="protein sequence ID" value="KAJ5215193.1"/>
    <property type="molecule type" value="Genomic_DNA"/>
</dbReference>
<dbReference type="Proteomes" id="UP001150904">
    <property type="component" value="Unassembled WGS sequence"/>
</dbReference>
<feature type="compositionally biased region" description="Polar residues" evidence="1">
    <location>
        <begin position="90"/>
        <end position="103"/>
    </location>
</feature>
<dbReference type="AlphaFoldDB" id="A0A9W9TA44"/>
<gene>
    <name evidence="2" type="ORF">N7498_001600</name>
</gene>
<organism evidence="2 3">
    <name type="scientific">Penicillium cinerascens</name>
    <dbReference type="NCBI Taxonomy" id="70096"/>
    <lineage>
        <taxon>Eukaryota</taxon>
        <taxon>Fungi</taxon>
        <taxon>Dikarya</taxon>
        <taxon>Ascomycota</taxon>
        <taxon>Pezizomycotina</taxon>
        <taxon>Eurotiomycetes</taxon>
        <taxon>Eurotiomycetidae</taxon>
        <taxon>Eurotiales</taxon>
        <taxon>Aspergillaceae</taxon>
        <taxon>Penicillium</taxon>
    </lineage>
</organism>
<accession>A0A9W9TA44</accession>
<evidence type="ECO:0000313" key="2">
    <source>
        <dbReference type="EMBL" id="KAJ5215193.1"/>
    </source>
</evidence>
<feature type="region of interest" description="Disordered" evidence="1">
    <location>
        <begin position="79"/>
        <end position="125"/>
    </location>
</feature>
<evidence type="ECO:0000313" key="3">
    <source>
        <dbReference type="Proteomes" id="UP001150904"/>
    </source>
</evidence>
<dbReference type="RefSeq" id="XP_058311006.1">
    <property type="nucleotide sequence ID" value="XM_058448662.1"/>
</dbReference>
<protein>
    <submittedName>
        <fullName evidence="2">Uncharacterized protein</fullName>
    </submittedName>
</protein>
<dbReference type="OrthoDB" id="10291113at2759"/>
<reference evidence="2" key="2">
    <citation type="journal article" date="2023" name="IMA Fungus">
        <title>Comparative genomic study of the Penicillium genus elucidates a diverse pangenome and 15 lateral gene transfer events.</title>
        <authorList>
            <person name="Petersen C."/>
            <person name="Sorensen T."/>
            <person name="Nielsen M.R."/>
            <person name="Sondergaard T.E."/>
            <person name="Sorensen J.L."/>
            <person name="Fitzpatrick D.A."/>
            <person name="Frisvad J.C."/>
            <person name="Nielsen K.L."/>
        </authorList>
    </citation>
    <scope>NUCLEOTIDE SEQUENCE</scope>
    <source>
        <strain evidence="2">IBT 15544</strain>
    </source>
</reference>
<name>A0A9W9TA44_9EURO</name>
<feature type="region of interest" description="Disordered" evidence="1">
    <location>
        <begin position="26"/>
        <end position="47"/>
    </location>
</feature>
<proteinExistence type="predicted"/>
<dbReference type="GeneID" id="83175963"/>
<reference evidence="2" key="1">
    <citation type="submission" date="2022-12" db="EMBL/GenBank/DDBJ databases">
        <authorList>
            <person name="Petersen C."/>
        </authorList>
    </citation>
    <scope>NUCLEOTIDE SEQUENCE</scope>
    <source>
        <strain evidence="2">IBT 15544</strain>
    </source>
</reference>